<dbReference type="EMBL" id="RXIC02000023">
    <property type="protein sequence ID" value="KAB1214260.1"/>
    <property type="molecule type" value="Genomic_DNA"/>
</dbReference>
<sequence>MQKGEEPLCLIDFWMQDTLKELEAAAGAGEPTPTHTSDLKIGSYLFDFLFALRTRQPPSYVLWAVTLLDLHPEVLAKVRRKLNLYGPRSRIL</sequence>
<dbReference type="Proteomes" id="UP000516437">
    <property type="component" value="Chromosome 5"/>
</dbReference>
<gene>
    <name evidence="1" type="ORF">CJ030_MR5G023173</name>
</gene>
<dbReference type="OrthoDB" id="1740591at2759"/>
<evidence type="ECO:0000313" key="1">
    <source>
        <dbReference type="EMBL" id="KAB1214260.1"/>
    </source>
</evidence>
<reference evidence="1 2" key="1">
    <citation type="journal article" date="2019" name="Plant Biotechnol. J.">
        <title>The red bayberry genome and genetic basis of sex determination.</title>
        <authorList>
            <person name="Jia H.M."/>
            <person name="Jia H.J."/>
            <person name="Cai Q.L."/>
            <person name="Wang Y."/>
            <person name="Zhao H.B."/>
            <person name="Yang W.F."/>
            <person name="Wang G.Y."/>
            <person name="Li Y.H."/>
            <person name="Zhan D.L."/>
            <person name="Shen Y.T."/>
            <person name="Niu Q.F."/>
            <person name="Chang L."/>
            <person name="Qiu J."/>
            <person name="Zhao L."/>
            <person name="Xie H.B."/>
            <person name="Fu W.Y."/>
            <person name="Jin J."/>
            <person name="Li X.W."/>
            <person name="Jiao Y."/>
            <person name="Zhou C.C."/>
            <person name="Tu T."/>
            <person name="Chai C.Y."/>
            <person name="Gao J.L."/>
            <person name="Fan L.J."/>
            <person name="van de Weg E."/>
            <person name="Wang J.Y."/>
            <person name="Gao Z.S."/>
        </authorList>
    </citation>
    <scope>NUCLEOTIDE SEQUENCE [LARGE SCALE GENOMIC DNA]</scope>
    <source>
        <tissue evidence="1">Leaves</tissue>
    </source>
</reference>
<comment type="caution">
    <text evidence="1">The sequence shown here is derived from an EMBL/GenBank/DDBJ whole genome shotgun (WGS) entry which is preliminary data.</text>
</comment>
<keyword evidence="2" id="KW-1185">Reference proteome</keyword>
<dbReference type="AlphaFoldDB" id="A0A6A1VUC5"/>
<accession>A0A6A1VUC5</accession>
<protein>
    <submittedName>
        <fullName evidence="1">Uncharacterized protein</fullName>
    </submittedName>
</protein>
<name>A0A6A1VUC5_9ROSI</name>
<evidence type="ECO:0000313" key="2">
    <source>
        <dbReference type="Proteomes" id="UP000516437"/>
    </source>
</evidence>
<organism evidence="1 2">
    <name type="scientific">Morella rubra</name>
    <name type="common">Chinese bayberry</name>
    <dbReference type="NCBI Taxonomy" id="262757"/>
    <lineage>
        <taxon>Eukaryota</taxon>
        <taxon>Viridiplantae</taxon>
        <taxon>Streptophyta</taxon>
        <taxon>Embryophyta</taxon>
        <taxon>Tracheophyta</taxon>
        <taxon>Spermatophyta</taxon>
        <taxon>Magnoliopsida</taxon>
        <taxon>eudicotyledons</taxon>
        <taxon>Gunneridae</taxon>
        <taxon>Pentapetalae</taxon>
        <taxon>rosids</taxon>
        <taxon>fabids</taxon>
        <taxon>Fagales</taxon>
        <taxon>Myricaceae</taxon>
        <taxon>Morella</taxon>
    </lineage>
</organism>
<proteinExistence type="predicted"/>